<evidence type="ECO:0000256" key="1">
    <source>
        <dbReference type="ARBA" id="ARBA00022723"/>
    </source>
</evidence>
<dbReference type="GO" id="GO:0008270">
    <property type="term" value="F:zinc ion binding"/>
    <property type="evidence" value="ECO:0007669"/>
    <property type="project" value="UniProtKB-KW"/>
</dbReference>
<name>A0ABC8M2M4_ERUVS</name>
<feature type="compositionally biased region" description="Basic and acidic residues" evidence="6">
    <location>
        <begin position="207"/>
        <end position="225"/>
    </location>
</feature>
<evidence type="ECO:0000313" key="9">
    <source>
        <dbReference type="Proteomes" id="UP001642260"/>
    </source>
</evidence>
<evidence type="ECO:0000313" key="8">
    <source>
        <dbReference type="EMBL" id="CAH8389988.1"/>
    </source>
</evidence>
<dbReference type="InterPro" id="IPR036855">
    <property type="entry name" value="Znf_CCCH_sf"/>
</dbReference>
<dbReference type="GO" id="GO:0003677">
    <property type="term" value="F:DNA binding"/>
    <property type="evidence" value="ECO:0007669"/>
    <property type="project" value="UniProtKB-KW"/>
</dbReference>
<reference evidence="8 9" key="1">
    <citation type="submission" date="2022-03" db="EMBL/GenBank/DDBJ databases">
        <authorList>
            <person name="Macdonald S."/>
            <person name="Ahmed S."/>
            <person name="Newling K."/>
        </authorList>
    </citation>
    <scope>NUCLEOTIDE SEQUENCE [LARGE SCALE GENOMIC DNA]</scope>
</reference>
<evidence type="ECO:0000259" key="7">
    <source>
        <dbReference type="PROSITE" id="PS50103"/>
    </source>
</evidence>
<dbReference type="InterPro" id="IPR000571">
    <property type="entry name" value="Znf_CCCH"/>
</dbReference>
<comment type="caution">
    <text evidence="8">The sequence shown here is derived from an EMBL/GenBank/DDBJ whole genome shotgun (WGS) entry which is preliminary data.</text>
</comment>
<feature type="domain" description="C3H1-type" evidence="7">
    <location>
        <begin position="73"/>
        <end position="101"/>
    </location>
</feature>
<feature type="region of interest" description="Disordered" evidence="6">
    <location>
        <begin position="192"/>
        <end position="226"/>
    </location>
</feature>
<proteinExistence type="predicted"/>
<keyword evidence="2 5" id="KW-0863">Zinc-finger</keyword>
<dbReference type="EMBL" id="CAKOAT010868487">
    <property type="protein sequence ID" value="CAH8389988.1"/>
    <property type="molecule type" value="Genomic_DNA"/>
</dbReference>
<evidence type="ECO:0000256" key="6">
    <source>
        <dbReference type="SAM" id="MobiDB-lite"/>
    </source>
</evidence>
<dbReference type="Proteomes" id="UP001642260">
    <property type="component" value="Unassembled WGS sequence"/>
</dbReference>
<accession>A0ABC8M2M4</accession>
<feature type="zinc finger region" description="C3H1-type" evidence="5">
    <location>
        <begin position="73"/>
        <end position="101"/>
    </location>
</feature>
<dbReference type="PROSITE" id="PS50103">
    <property type="entry name" value="ZF_C3H1"/>
    <property type="match status" value="2"/>
</dbReference>
<organism evidence="8 9">
    <name type="scientific">Eruca vesicaria subsp. sativa</name>
    <name type="common">Garden rocket</name>
    <name type="synonym">Eruca sativa</name>
    <dbReference type="NCBI Taxonomy" id="29727"/>
    <lineage>
        <taxon>Eukaryota</taxon>
        <taxon>Viridiplantae</taxon>
        <taxon>Streptophyta</taxon>
        <taxon>Embryophyta</taxon>
        <taxon>Tracheophyta</taxon>
        <taxon>Spermatophyta</taxon>
        <taxon>Magnoliopsida</taxon>
        <taxon>eudicotyledons</taxon>
        <taxon>Gunneridae</taxon>
        <taxon>Pentapetalae</taxon>
        <taxon>rosids</taxon>
        <taxon>malvids</taxon>
        <taxon>Brassicales</taxon>
        <taxon>Brassicaceae</taxon>
        <taxon>Brassiceae</taxon>
        <taxon>Eruca</taxon>
    </lineage>
</organism>
<feature type="compositionally biased region" description="Polar residues" evidence="6">
    <location>
        <begin position="192"/>
        <end position="204"/>
    </location>
</feature>
<feature type="domain" description="C3H1-type" evidence="7">
    <location>
        <begin position="111"/>
        <end position="137"/>
    </location>
</feature>
<dbReference type="PANTHER" id="PTHR12506:SF79">
    <property type="entry name" value="ZINC FINGER C-X8-C-X5-C-X3-H TYPE FAMILY PROTEIN-RELATED"/>
    <property type="match status" value="1"/>
</dbReference>
<keyword evidence="4" id="KW-0238">DNA-binding</keyword>
<dbReference type="Gene3D" id="4.10.1000.10">
    <property type="entry name" value="Zinc finger, CCCH-type"/>
    <property type="match status" value="1"/>
</dbReference>
<dbReference type="Pfam" id="PF00642">
    <property type="entry name" value="zf-CCCH"/>
    <property type="match status" value="1"/>
</dbReference>
<dbReference type="SMART" id="SM00356">
    <property type="entry name" value="ZnF_C3H1"/>
    <property type="match status" value="2"/>
</dbReference>
<dbReference type="InterPro" id="IPR050974">
    <property type="entry name" value="Plant_ZF_CCCH"/>
</dbReference>
<evidence type="ECO:0000256" key="5">
    <source>
        <dbReference type="PROSITE-ProRule" id="PRU00723"/>
    </source>
</evidence>
<protein>
    <recommendedName>
        <fullName evidence="7">C3H1-type domain-containing protein</fullName>
    </recommendedName>
</protein>
<evidence type="ECO:0000256" key="3">
    <source>
        <dbReference type="ARBA" id="ARBA00022833"/>
    </source>
</evidence>
<dbReference type="SUPFAM" id="SSF90229">
    <property type="entry name" value="CCCH zinc finger"/>
    <property type="match status" value="1"/>
</dbReference>
<keyword evidence="3 5" id="KW-0862">Zinc</keyword>
<dbReference type="GO" id="GO:0003729">
    <property type="term" value="F:mRNA binding"/>
    <property type="evidence" value="ECO:0007669"/>
    <property type="project" value="UniProtKB-ARBA"/>
</dbReference>
<sequence>MYLNSKQGTRFFFDNNLPEIIEFLISVGAATSQAFTCVDTLEEIKRKDLVSIGELNAFISTSRHIETVQPSPYPGARDCRQYLQTGVCSYGLKCRFNHPPPTHIAPVLPQSVSRQNCKVTKGSCKYGSGCRFTHSMGGDGAEPIFILISQMQDYDREEQKQKKMKVENLRIDPTAQSGEGGIQAEHRLEIPENSNVNAQENLQEQADIERQNKQTEKKVQEKPRQLIDIARTRAHKIR</sequence>
<dbReference type="AlphaFoldDB" id="A0ABC8M2M4"/>
<gene>
    <name evidence="8" type="ORF">ERUC_LOCUS42471</name>
</gene>
<evidence type="ECO:0000256" key="2">
    <source>
        <dbReference type="ARBA" id="ARBA00022771"/>
    </source>
</evidence>
<feature type="zinc finger region" description="C3H1-type" evidence="5">
    <location>
        <begin position="111"/>
        <end position="137"/>
    </location>
</feature>
<evidence type="ECO:0000256" key="4">
    <source>
        <dbReference type="ARBA" id="ARBA00023125"/>
    </source>
</evidence>
<keyword evidence="9" id="KW-1185">Reference proteome</keyword>
<keyword evidence="1 5" id="KW-0479">Metal-binding</keyword>
<dbReference type="PANTHER" id="PTHR12506">
    <property type="entry name" value="PROTEIN PHOSPHATASE RELATED"/>
    <property type="match status" value="1"/>
</dbReference>